<gene>
    <name evidence="2" type="ORF">GCM10022384_47120</name>
</gene>
<dbReference type="Proteomes" id="UP001500034">
    <property type="component" value="Unassembled WGS sequence"/>
</dbReference>
<proteinExistence type="predicted"/>
<protein>
    <submittedName>
        <fullName evidence="2">Uncharacterized protein</fullName>
    </submittedName>
</protein>
<keyword evidence="3" id="KW-1185">Reference proteome</keyword>
<dbReference type="RefSeq" id="WP_345595227.1">
    <property type="nucleotide sequence ID" value="NZ_BAABCQ010000104.1"/>
</dbReference>
<feature type="compositionally biased region" description="Polar residues" evidence="1">
    <location>
        <begin position="40"/>
        <end position="55"/>
    </location>
</feature>
<dbReference type="EMBL" id="BAABCQ010000104">
    <property type="protein sequence ID" value="GAA3994110.1"/>
    <property type="molecule type" value="Genomic_DNA"/>
</dbReference>
<feature type="region of interest" description="Disordered" evidence="1">
    <location>
        <begin position="1"/>
        <end position="55"/>
    </location>
</feature>
<evidence type="ECO:0000313" key="2">
    <source>
        <dbReference type="EMBL" id="GAA3994110.1"/>
    </source>
</evidence>
<comment type="caution">
    <text evidence="2">The sequence shown here is derived from an EMBL/GenBank/DDBJ whole genome shotgun (WGS) entry which is preliminary data.</text>
</comment>
<reference evidence="3" key="1">
    <citation type="journal article" date="2019" name="Int. J. Syst. Evol. Microbiol.">
        <title>The Global Catalogue of Microorganisms (GCM) 10K type strain sequencing project: providing services to taxonomists for standard genome sequencing and annotation.</title>
        <authorList>
            <consortium name="The Broad Institute Genomics Platform"/>
            <consortium name="The Broad Institute Genome Sequencing Center for Infectious Disease"/>
            <person name="Wu L."/>
            <person name="Ma J."/>
        </authorList>
    </citation>
    <scope>NUCLEOTIDE SEQUENCE [LARGE SCALE GENOMIC DNA]</scope>
    <source>
        <strain evidence="3">JCM 17027</strain>
    </source>
</reference>
<evidence type="ECO:0000313" key="3">
    <source>
        <dbReference type="Proteomes" id="UP001500034"/>
    </source>
</evidence>
<accession>A0ABP7R8L1</accession>
<evidence type="ECO:0000256" key="1">
    <source>
        <dbReference type="SAM" id="MobiDB-lite"/>
    </source>
</evidence>
<name>A0ABP7R8L1_9ACTN</name>
<sequence>MRRTGELCAELDVPGQPFARETLGPKGMPHDGRQAWPRLTSEQTVSSDVRTPASR</sequence>
<organism evidence="2 3">
    <name type="scientific">Streptomyces marokkonensis</name>
    <dbReference type="NCBI Taxonomy" id="324855"/>
    <lineage>
        <taxon>Bacteria</taxon>
        <taxon>Bacillati</taxon>
        <taxon>Actinomycetota</taxon>
        <taxon>Actinomycetes</taxon>
        <taxon>Kitasatosporales</taxon>
        <taxon>Streptomycetaceae</taxon>
        <taxon>Streptomyces</taxon>
    </lineage>
</organism>